<organism evidence="1 2">
    <name type="scientific">Monilinia vaccinii-corymbosi</name>
    <dbReference type="NCBI Taxonomy" id="61207"/>
    <lineage>
        <taxon>Eukaryota</taxon>
        <taxon>Fungi</taxon>
        <taxon>Dikarya</taxon>
        <taxon>Ascomycota</taxon>
        <taxon>Pezizomycotina</taxon>
        <taxon>Leotiomycetes</taxon>
        <taxon>Helotiales</taxon>
        <taxon>Sclerotiniaceae</taxon>
        <taxon>Monilinia</taxon>
    </lineage>
</organism>
<proteinExistence type="predicted"/>
<gene>
    <name evidence="1" type="ORF">DSL72_003973</name>
</gene>
<dbReference type="Proteomes" id="UP000672032">
    <property type="component" value="Chromosome 1"/>
</dbReference>
<protein>
    <submittedName>
        <fullName evidence="1">Uncharacterized protein</fullName>
    </submittedName>
</protein>
<keyword evidence="2" id="KW-1185">Reference proteome</keyword>
<accession>A0A8A3P8E4</accession>
<dbReference type="EMBL" id="CP063405">
    <property type="protein sequence ID" value="QSZ29459.1"/>
    <property type="molecule type" value="Genomic_DNA"/>
</dbReference>
<sequence>MTSLSTIPISRTGYRDPQRIPTTRFKVQGALIKSIASIVFFTKLDVKESDVISFLPKSIIQRVLIPNVENVQDRTQLLTRIQSFIQRNSAYQFDIVVPASLRFRPNGLNHIQASYSSLGLYMESTAGIFPLAPAIDPNSGILEVVDAVHFNASRVTYFNKTMQTIFFKGGPMSKENLTDYLPTVLQSNRTISSTKDRMFKKGLFPIALWFLTSDDQFIEVDSLRSKFKWPFNTEEERVKFWTMKLDQESWLLIWWIAKVLFSQFSLHWLFQTHNPDDARQLSIKTNLLQRFKLRFLYLIDASLLYQIDQDLTEPGLAFCAKGSQESLSLAWINLRNRPDTDALESEIGTEEWPALRKLRSSNRDYWKDLHMDRCLKDVLEGN</sequence>
<dbReference type="OrthoDB" id="3451546at2759"/>
<name>A0A8A3P8E4_9HELO</name>
<evidence type="ECO:0000313" key="2">
    <source>
        <dbReference type="Proteomes" id="UP000672032"/>
    </source>
</evidence>
<reference evidence="1" key="1">
    <citation type="submission" date="2020-10" db="EMBL/GenBank/DDBJ databases">
        <title>Genome Sequence of Monilinia vaccinii-corymbosi Sheds Light on Mummy Berry Disease Infection of Blueberry and Mating Type.</title>
        <authorList>
            <person name="Yow A.G."/>
            <person name="Zhang Y."/>
            <person name="Bansal K."/>
            <person name="Eacker S.M."/>
            <person name="Sullivan S."/>
            <person name="Liachko I."/>
            <person name="Cubeta M.A."/>
            <person name="Rollins J.A."/>
            <person name="Ashrafi H."/>
        </authorList>
    </citation>
    <scope>NUCLEOTIDE SEQUENCE</scope>
    <source>
        <strain evidence="1">RL-1</strain>
    </source>
</reference>
<dbReference type="AlphaFoldDB" id="A0A8A3P8E4"/>
<evidence type="ECO:0000313" key="1">
    <source>
        <dbReference type="EMBL" id="QSZ29459.1"/>
    </source>
</evidence>